<evidence type="ECO:0000313" key="1">
    <source>
        <dbReference type="EMBL" id="KAI0084583.1"/>
    </source>
</evidence>
<organism evidence="1 2">
    <name type="scientific">Irpex rosettiformis</name>
    <dbReference type="NCBI Taxonomy" id="378272"/>
    <lineage>
        <taxon>Eukaryota</taxon>
        <taxon>Fungi</taxon>
        <taxon>Dikarya</taxon>
        <taxon>Basidiomycota</taxon>
        <taxon>Agaricomycotina</taxon>
        <taxon>Agaricomycetes</taxon>
        <taxon>Polyporales</taxon>
        <taxon>Irpicaceae</taxon>
        <taxon>Irpex</taxon>
    </lineage>
</organism>
<name>A0ACB8TRA6_9APHY</name>
<dbReference type="EMBL" id="MU274941">
    <property type="protein sequence ID" value="KAI0084583.1"/>
    <property type="molecule type" value="Genomic_DNA"/>
</dbReference>
<evidence type="ECO:0000313" key="2">
    <source>
        <dbReference type="Proteomes" id="UP001055072"/>
    </source>
</evidence>
<feature type="non-terminal residue" evidence="1">
    <location>
        <position position="1"/>
    </location>
</feature>
<protein>
    <submittedName>
        <fullName evidence="1">Uncharacterized protein</fullName>
    </submittedName>
</protein>
<gene>
    <name evidence="1" type="ORF">BDY19DRAFT_868536</name>
</gene>
<comment type="caution">
    <text evidence="1">The sequence shown here is derived from an EMBL/GenBank/DDBJ whole genome shotgun (WGS) entry which is preliminary data.</text>
</comment>
<accession>A0ACB8TRA6</accession>
<sequence length="784" mass="89154">VTPSATSTLTMRLLPYPPPGKPTDWNTIRTQPDLFVVTTPIHINIFQDLLVDHPNRPLVNSVLHGLRHGFWPFAEQPDSFPDVWDAGNPPLDDPATNFIRDYVNTEELASRYSRSFGQDLLPGMYSMPIHVIPKPNSDKLCLINDHSTTKYSLNDMICRDDVGMRQDNVLDLGENLLHFRASNPHAPVWLFKSDVFNAYRLLPMHPLWQLKQVITVDGHRRIDRCCCFGSRGSPDLWCTFMALVLWIAVYKRNISGLLAYMDDNFALDEDLCLRWYEPYQTWLPAKQVALLQLWDELGILHRREKQLYGEQLIIIAFSVDPVRMTISLPHHACSDLVSAIRDFVLNSNNRRRTLRKWQRILGWINWGLNVQPLLRPALQSSYDKIAGRHFASAPIYLNKRSSHDLLWIAGMFERQDSVHMITASTWTPADADLVIYCDACLSGLGFWSPLAPSFAFAADRPVAPTSVEDNIFWFEALTILTALHCAITLPGTFARVAIFTDNLNTVQMFDSFRSREPYLDILLAACEILITHHVELHVWHIPGERNTIADALSRRLFAVVHQYAPTLSITSFEPPRPTRLAWTHERLVHERAIALGYAIDDSTHSAYTSHIQSYLTFVKLHNLPIEPTTDTLSLYTVYMCHHIKPTSVDCYLSGICNKLEPFFPTIRSTRKSPLVARTLAGCKRKLSAPTSRKRPLGVEDIKKCLASFSSPSYDNRLFCALLLAGFLGLHRLGELVRPSKGAAWRKTISHTSASLDQHSRLFQYTLPTSKTDHLFEGSKIILGD</sequence>
<dbReference type="Proteomes" id="UP001055072">
    <property type="component" value="Unassembled WGS sequence"/>
</dbReference>
<keyword evidence="2" id="KW-1185">Reference proteome</keyword>
<proteinExistence type="predicted"/>
<reference evidence="1" key="1">
    <citation type="journal article" date="2021" name="Environ. Microbiol.">
        <title>Gene family expansions and transcriptome signatures uncover fungal adaptations to wood decay.</title>
        <authorList>
            <person name="Hage H."/>
            <person name="Miyauchi S."/>
            <person name="Viragh M."/>
            <person name="Drula E."/>
            <person name="Min B."/>
            <person name="Chaduli D."/>
            <person name="Navarro D."/>
            <person name="Favel A."/>
            <person name="Norest M."/>
            <person name="Lesage-Meessen L."/>
            <person name="Balint B."/>
            <person name="Merenyi Z."/>
            <person name="de Eugenio L."/>
            <person name="Morin E."/>
            <person name="Martinez A.T."/>
            <person name="Baldrian P."/>
            <person name="Stursova M."/>
            <person name="Martinez M.J."/>
            <person name="Novotny C."/>
            <person name="Magnuson J.K."/>
            <person name="Spatafora J.W."/>
            <person name="Maurice S."/>
            <person name="Pangilinan J."/>
            <person name="Andreopoulos W."/>
            <person name="LaButti K."/>
            <person name="Hundley H."/>
            <person name="Na H."/>
            <person name="Kuo A."/>
            <person name="Barry K."/>
            <person name="Lipzen A."/>
            <person name="Henrissat B."/>
            <person name="Riley R."/>
            <person name="Ahrendt S."/>
            <person name="Nagy L.G."/>
            <person name="Grigoriev I.V."/>
            <person name="Martin F."/>
            <person name="Rosso M.N."/>
        </authorList>
    </citation>
    <scope>NUCLEOTIDE SEQUENCE</scope>
    <source>
        <strain evidence="1">CBS 384.51</strain>
    </source>
</reference>
<feature type="non-terminal residue" evidence="1">
    <location>
        <position position="784"/>
    </location>
</feature>